<dbReference type="InterPro" id="IPR036590">
    <property type="entry name" value="SRAP-like"/>
</dbReference>
<evidence type="ECO:0000313" key="9">
    <source>
        <dbReference type="EMBL" id="MCV2887028.1"/>
    </source>
</evidence>
<keyword evidence="10" id="KW-1185">Reference proteome</keyword>
<evidence type="ECO:0000256" key="7">
    <source>
        <dbReference type="ARBA" id="ARBA00023239"/>
    </source>
</evidence>
<dbReference type="EC" id="3.4.-.-" evidence="8"/>
<dbReference type="InterPro" id="IPR003738">
    <property type="entry name" value="SRAP"/>
</dbReference>
<sequence length="225" mass="25369">MCNLYSSTTTQEAMRQLFDVPADRDHLGNFAPLSAIYPKYSGPVVRLNSEGRRELVAMHWGFPMPQVSKKTGKPILPKAINNARDDKLQSSPFWRGSFEERRCLVPATSFCEAKGRNPANYYWFGLDDPDPDARPPFAFAAIWRHWRGDIKGALVEMDAYSIITTSPNELVRQIHPDRMPVILHPGAYEQWINGAPGEAAELLRPFPASRMRVVRSGDGVKEDVV</sequence>
<name>A0ABT3AED3_9RHOB</name>
<organism evidence="9 10">
    <name type="scientific">Ruegeria aquimaris</name>
    <dbReference type="NCBI Taxonomy" id="2984333"/>
    <lineage>
        <taxon>Bacteria</taxon>
        <taxon>Pseudomonadati</taxon>
        <taxon>Pseudomonadota</taxon>
        <taxon>Alphaproteobacteria</taxon>
        <taxon>Rhodobacterales</taxon>
        <taxon>Roseobacteraceae</taxon>
        <taxon>Ruegeria</taxon>
    </lineage>
</organism>
<reference evidence="9 10" key="1">
    <citation type="submission" date="2022-10" db="EMBL/GenBank/DDBJ databases">
        <title>Ruegeria sp. nov., isolated from ocean surface sediments.</title>
        <authorList>
            <person name="He W."/>
            <person name="Xue H.-P."/>
            <person name="Zhang D.-F."/>
        </authorList>
    </citation>
    <scope>NUCLEOTIDE SEQUENCE [LARGE SCALE GENOMIC DNA]</scope>
    <source>
        <strain evidence="9 10">XHP0148</strain>
    </source>
</reference>
<accession>A0ABT3AED3</accession>
<evidence type="ECO:0000256" key="2">
    <source>
        <dbReference type="ARBA" id="ARBA00022670"/>
    </source>
</evidence>
<dbReference type="Pfam" id="PF02586">
    <property type="entry name" value="SRAP"/>
    <property type="match status" value="1"/>
</dbReference>
<dbReference type="RefSeq" id="WP_263826871.1">
    <property type="nucleotide sequence ID" value="NZ_JAOWLB010000001.1"/>
</dbReference>
<keyword evidence="7" id="KW-0456">Lyase</keyword>
<gene>
    <name evidence="9" type="ORF">OE747_01675</name>
</gene>
<evidence type="ECO:0000313" key="10">
    <source>
        <dbReference type="Proteomes" id="UP001320899"/>
    </source>
</evidence>
<protein>
    <recommendedName>
        <fullName evidence="8">Abasic site processing protein</fullName>
        <ecNumber evidence="8">3.4.-.-</ecNumber>
    </recommendedName>
</protein>
<dbReference type="PANTHER" id="PTHR13604">
    <property type="entry name" value="DC12-RELATED"/>
    <property type="match status" value="1"/>
</dbReference>
<dbReference type="PANTHER" id="PTHR13604:SF0">
    <property type="entry name" value="ABASIC SITE PROCESSING PROTEIN HMCES"/>
    <property type="match status" value="1"/>
</dbReference>
<dbReference type="EMBL" id="JAOWLB010000001">
    <property type="protein sequence ID" value="MCV2887028.1"/>
    <property type="molecule type" value="Genomic_DNA"/>
</dbReference>
<comment type="similarity">
    <text evidence="1 8">Belongs to the SOS response-associated peptidase family.</text>
</comment>
<keyword evidence="3" id="KW-0227">DNA damage</keyword>
<evidence type="ECO:0000256" key="8">
    <source>
        <dbReference type="RuleBase" id="RU364100"/>
    </source>
</evidence>
<evidence type="ECO:0000256" key="3">
    <source>
        <dbReference type="ARBA" id="ARBA00022763"/>
    </source>
</evidence>
<dbReference type="Gene3D" id="3.90.1680.10">
    <property type="entry name" value="SOS response associated peptidase-like"/>
    <property type="match status" value="1"/>
</dbReference>
<keyword evidence="5" id="KW-0190">Covalent protein-DNA linkage</keyword>
<evidence type="ECO:0000256" key="5">
    <source>
        <dbReference type="ARBA" id="ARBA00023124"/>
    </source>
</evidence>
<dbReference type="Proteomes" id="UP001320899">
    <property type="component" value="Unassembled WGS sequence"/>
</dbReference>
<keyword evidence="2 8" id="KW-0645">Protease</keyword>
<evidence type="ECO:0000256" key="4">
    <source>
        <dbReference type="ARBA" id="ARBA00022801"/>
    </source>
</evidence>
<evidence type="ECO:0000256" key="6">
    <source>
        <dbReference type="ARBA" id="ARBA00023125"/>
    </source>
</evidence>
<keyword evidence="6" id="KW-0238">DNA-binding</keyword>
<keyword evidence="4 8" id="KW-0378">Hydrolase</keyword>
<comment type="caution">
    <text evidence="9">The sequence shown here is derived from an EMBL/GenBank/DDBJ whole genome shotgun (WGS) entry which is preliminary data.</text>
</comment>
<evidence type="ECO:0000256" key="1">
    <source>
        <dbReference type="ARBA" id="ARBA00008136"/>
    </source>
</evidence>
<proteinExistence type="inferred from homology"/>
<dbReference type="SUPFAM" id="SSF143081">
    <property type="entry name" value="BB1717-like"/>
    <property type="match status" value="1"/>
</dbReference>